<evidence type="ECO:0000313" key="2">
    <source>
        <dbReference type="Proteomes" id="UP001201449"/>
    </source>
</evidence>
<dbReference type="RefSeq" id="WP_008632028.1">
    <property type="nucleotide sequence ID" value="NZ_JAKEVZ010000043.1"/>
</dbReference>
<reference evidence="1 2" key="1">
    <citation type="submission" date="2022-01" db="EMBL/GenBank/DDBJ databases">
        <title>Mariniradius saccharolyticus sp. nov., isolated from sediment of a river.</title>
        <authorList>
            <person name="Liu H."/>
        </authorList>
    </citation>
    <scope>NUCLEOTIDE SEQUENCE [LARGE SCALE GENOMIC DNA]</scope>
    <source>
        <strain evidence="1 2">RY-2</strain>
    </source>
</reference>
<name>A0ABS9BZ89_9BACT</name>
<dbReference type="Proteomes" id="UP001201449">
    <property type="component" value="Unassembled WGS sequence"/>
</dbReference>
<sequence length="138" mass="16119">MKKRASKLEIRRHRCFSEEFKKIKVQELVDRQVTVTELKHLYGVSRTTVYKWLYKYSGSHEKKSILVVEMESESHKTKRLLEKVAELERVIGQKQLELDYLNRLLELGSEELGFDLKKNFSSRLSNGSDTTTGGIPSR</sequence>
<keyword evidence="2" id="KW-1185">Reference proteome</keyword>
<dbReference type="SUPFAM" id="SSF46689">
    <property type="entry name" value="Homeodomain-like"/>
    <property type="match status" value="1"/>
</dbReference>
<evidence type="ECO:0000313" key="1">
    <source>
        <dbReference type="EMBL" id="MCF1753388.1"/>
    </source>
</evidence>
<dbReference type="EMBL" id="JAKEVZ010000043">
    <property type="protein sequence ID" value="MCF1753388.1"/>
    <property type="molecule type" value="Genomic_DNA"/>
</dbReference>
<organism evidence="1 2">
    <name type="scientific">Mariniradius sediminis</name>
    <dbReference type="NCBI Taxonomy" id="2909237"/>
    <lineage>
        <taxon>Bacteria</taxon>
        <taxon>Pseudomonadati</taxon>
        <taxon>Bacteroidota</taxon>
        <taxon>Cytophagia</taxon>
        <taxon>Cytophagales</taxon>
        <taxon>Cyclobacteriaceae</taxon>
        <taxon>Mariniradius</taxon>
    </lineage>
</organism>
<dbReference type="Gene3D" id="1.10.10.60">
    <property type="entry name" value="Homeodomain-like"/>
    <property type="match status" value="1"/>
</dbReference>
<accession>A0ABS9BZ89</accession>
<dbReference type="InterPro" id="IPR009057">
    <property type="entry name" value="Homeodomain-like_sf"/>
</dbReference>
<dbReference type="InterPro" id="IPR002514">
    <property type="entry name" value="Transposase_8"/>
</dbReference>
<dbReference type="Pfam" id="PF01527">
    <property type="entry name" value="HTH_Tnp_1"/>
    <property type="match status" value="1"/>
</dbReference>
<comment type="caution">
    <text evidence="1">The sequence shown here is derived from an EMBL/GenBank/DDBJ whole genome shotgun (WGS) entry which is preliminary data.</text>
</comment>
<gene>
    <name evidence="1" type="ORF">L0U89_20185</name>
</gene>
<proteinExistence type="predicted"/>
<protein>
    <submittedName>
        <fullName evidence="1">Transposase</fullName>
    </submittedName>
</protein>